<keyword evidence="2" id="KW-0067">ATP-binding</keyword>
<keyword evidence="3" id="KW-0175">Coiled coil</keyword>
<dbReference type="GO" id="GO:0006355">
    <property type="term" value="P:regulation of DNA-templated transcription"/>
    <property type="evidence" value="ECO:0007669"/>
    <property type="project" value="InterPro"/>
</dbReference>
<comment type="caution">
    <text evidence="8">The sequence shown here is derived from an EMBL/GenBank/DDBJ whole genome shotgun (WGS) entry which is preliminary data.</text>
</comment>
<protein>
    <submittedName>
        <fullName evidence="8">Transcriptional regulator</fullName>
    </submittedName>
</protein>
<dbReference type="GO" id="GO:0005524">
    <property type="term" value="F:ATP binding"/>
    <property type="evidence" value="ECO:0007669"/>
    <property type="project" value="UniProtKB-KW"/>
</dbReference>
<dbReference type="Gene3D" id="3.40.50.300">
    <property type="entry name" value="P-loop containing nucleotide triphosphate hydrolases"/>
    <property type="match status" value="1"/>
</dbReference>
<evidence type="ECO:0000256" key="3">
    <source>
        <dbReference type="SAM" id="Coils"/>
    </source>
</evidence>
<evidence type="ECO:0000313" key="9">
    <source>
        <dbReference type="Proteomes" id="UP000030652"/>
    </source>
</evidence>
<dbReference type="SUPFAM" id="SSF55785">
    <property type="entry name" value="PYP-like sensor domain (PAS domain)"/>
    <property type="match status" value="2"/>
</dbReference>
<dbReference type="eggNOG" id="COG5000">
    <property type="taxonomic scope" value="Bacteria"/>
</dbReference>
<reference evidence="8 9" key="1">
    <citation type="submission" date="2014-10" db="EMBL/GenBank/DDBJ databases">
        <title>Draft genome of anammox bacterium scalindua brodae, obtained using differential coverage binning of sequence data from two enrichment reactors.</title>
        <authorList>
            <person name="Speth D.R."/>
            <person name="Russ L."/>
            <person name="Kartal B."/>
            <person name="Op den Camp H.J."/>
            <person name="Dutilh B.E."/>
            <person name="Jetten M.S."/>
        </authorList>
    </citation>
    <scope>NUCLEOTIDE SEQUENCE [LARGE SCALE GENOMIC DNA]</scope>
    <source>
        <strain evidence="8">RU1</strain>
    </source>
</reference>
<feature type="coiled-coil region" evidence="3">
    <location>
        <begin position="51"/>
        <end position="85"/>
    </location>
</feature>
<evidence type="ECO:0000259" key="6">
    <source>
        <dbReference type="PROSITE" id="PS50112"/>
    </source>
</evidence>
<dbReference type="Gene3D" id="3.30.450.20">
    <property type="entry name" value="PAS domain"/>
    <property type="match status" value="2"/>
</dbReference>
<dbReference type="InterPro" id="IPR001610">
    <property type="entry name" value="PAC"/>
</dbReference>
<dbReference type="NCBIfam" id="TIGR00229">
    <property type="entry name" value="sensory_box"/>
    <property type="match status" value="2"/>
</dbReference>
<evidence type="ECO:0000259" key="7">
    <source>
        <dbReference type="PROSITE" id="PS50113"/>
    </source>
</evidence>
<feature type="domain" description="PAC" evidence="7">
    <location>
        <begin position="155"/>
        <end position="207"/>
    </location>
</feature>
<evidence type="ECO:0000313" key="8">
    <source>
        <dbReference type="EMBL" id="KHE93914.1"/>
    </source>
</evidence>
<dbReference type="InterPro" id="IPR000014">
    <property type="entry name" value="PAS"/>
</dbReference>
<feature type="domain" description="PAS" evidence="6">
    <location>
        <begin position="215"/>
        <end position="252"/>
    </location>
</feature>
<feature type="region of interest" description="Disordered" evidence="4">
    <location>
        <begin position="1"/>
        <end position="35"/>
    </location>
</feature>
<proteinExistence type="predicted"/>
<feature type="compositionally biased region" description="Basic residues" evidence="4">
    <location>
        <begin position="1"/>
        <end position="24"/>
    </location>
</feature>
<evidence type="ECO:0000259" key="5">
    <source>
        <dbReference type="PROSITE" id="PS50045"/>
    </source>
</evidence>
<dbReference type="PROSITE" id="PS50112">
    <property type="entry name" value="PAS"/>
    <property type="match status" value="1"/>
</dbReference>
<dbReference type="eggNOG" id="COG3829">
    <property type="taxonomic scope" value="Bacteria"/>
</dbReference>
<dbReference type="PROSITE" id="PS50045">
    <property type="entry name" value="SIGMA54_INTERACT_4"/>
    <property type="match status" value="1"/>
</dbReference>
<feature type="compositionally biased region" description="Basic and acidic residues" evidence="4">
    <location>
        <begin position="25"/>
        <end position="35"/>
    </location>
</feature>
<dbReference type="SMART" id="SM00086">
    <property type="entry name" value="PAC"/>
    <property type="match status" value="1"/>
</dbReference>
<dbReference type="PROSITE" id="PS50113">
    <property type="entry name" value="PAC"/>
    <property type="match status" value="1"/>
</dbReference>
<evidence type="ECO:0000256" key="1">
    <source>
        <dbReference type="ARBA" id="ARBA00022741"/>
    </source>
</evidence>
<dbReference type="PANTHER" id="PTHR32071">
    <property type="entry name" value="TRANSCRIPTIONAL REGULATORY PROTEIN"/>
    <property type="match status" value="1"/>
</dbReference>
<sequence>MAKKRAATGRKTTPKKATLPKKKKPSELRKKAEKQLKSDVIPIETLSDGEVRKLAHELQVYQIELEMQNDELREAQLLIEESRQKYLDLFDFAPVGYFTVNEKGLILEANLTGAAMLRTTRSLLAKEPISKFIVSEDQDKYYLYHRNIYDGKQTRACELKMVRNDGTVFHVQLECTVLHDSDEGSRQCRTVLTDITERKFAESKVDAAHEEIKKYKENLEAIFKSIRDGIILVDRELKIVEFNESARRICGFPDINNARGKKFELLHKYCEGECIDALTETKRTKLPAERDRFECFNIKMCKCLVSVATYPLFDNKDEFNGCVIVVRDETRLAILESTLQERHQFHNIVGKNEELQKIFSLIETLSDTPTTVLITGENGTGKRLVAEALHYHSKGARNTPFVVVSCSSLSDSVLESELFGHVKARLPVLSVTEWEGFKRLKAALFSWMK</sequence>
<dbReference type="InterPro" id="IPR027417">
    <property type="entry name" value="P-loop_NTPase"/>
</dbReference>
<dbReference type="InterPro" id="IPR035965">
    <property type="entry name" value="PAS-like_dom_sf"/>
</dbReference>
<dbReference type="InterPro" id="IPR000700">
    <property type="entry name" value="PAS-assoc_C"/>
</dbReference>
<keyword evidence="1" id="KW-0547">Nucleotide-binding</keyword>
<evidence type="ECO:0000256" key="4">
    <source>
        <dbReference type="SAM" id="MobiDB-lite"/>
    </source>
</evidence>
<dbReference type="EMBL" id="JRYO01000029">
    <property type="protein sequence ID" value="KHE93914.1"/>
    <property type="molecule type" value="Genomic_DNA"/>
</dbReference>
<organism evidence="8 9">
    <name type="scientific">Candidatus Scalindua brodae</name>
    <dbReference type="NCBI Taxonomy" id="237368"/>
    <lineage>
        <taxon>Bacteria</taxon>
        <taxon>Pseudomonadati</taxon>
        <taxon>Planctomycetota</taxon>
        <taxon>Candidatus Brocadiia</taxon>
        <taxon>Candidatus Brocadiales</taxon>
        <taxon>Candidatus Scalinduaceae</taxon>
        <taxon>Candidatus Scalindua</taxon>
    </lineage>
</organism>
<feature type="coiled-coil region" evidence="3">
    <location>
        <begin position="198"/>
        <end position="225"/>
    </location>
</feature>
<evidence type="ECO:0000256" key="2">
    <source>
        <dbReference type="ARBA" id="ARBA00022840"/>
    </source>
</evidence>
<dbReference type="Pfam" id="PF00158">
    <property type="entry name" value="Sigma54_activat"/>
    <property type="match status" value="1"/>
</dbReference>
<dbReference type="Proteomes" id="UP000030652">
    <property type="component" value="Unassembled WGS sequence"/>
</dbReference>
<name>A0A0B0EMT9_9BACT</name>
<dbReference type="SMART" id="SM00091">
    <property type="entry name" value="PAS"/>
    <property type="match status" value="2"/>
</dbReference>
<dbReference type="CDD" id="cd00130">
    <property type="entry name" value="PAS"/>
    <property type="match status" value="2"/>
</dbReference>
<dbReference type="SUPFAM" id="SSF52540">
    <property type="entry name" value="P-loop containing nucleoside triphosphate hydrolases"/>
    <property type="match status" value="1"/>
</dbReference>
<feature type="domain" description="Sigma-54 factor interaction" evidence="5">
    <location>
        <begin position="348"/>
        <end position="423"/>
    </location>
</feature>
<accession>A0A0B0EMT9</accession>
<dbReference type="AlphaFoldDB" id="A0A0B0EMT9"/>
<dbReference type="Pfam" id="PF13426">
    <property type="entry name" value="PAS_9"/>
    <property type="match status" value="2"/>
</dbReference>
<dbReference type="InterPro" id="IPR002078">
    <property type="entry name" value="Sigma_54_int"/>
</dbReference>
<gene>
    <name evidence="8" type="ORF">SCABRO_00331</name>
</gene>